<dbReference type="GO" id="GO:0005524">
    <property type="term" value="F:ATP binding"/>
    <property type="evidence" value="ECO:0007669"/>
    <property type="project" value="UniProtKB-KW"/>
</dbReference>
<organism evidence="7 8">
    <name type="scientific">Saccharothrix lopnurensis</name>
    <dbReference type="NCBI Taxonomy" id="1670621"/>
    <lineage>
        <taxon>Bacteria</taxon>
        <taxon>Bacillati</taxon>
        <taxon>Actinomycetota</taxon>
        <taxon>Actinomycetes</taxon>
        <taxon>Pseudonocardiales</taxon>
        <taxon>Pseudonocardiaceae</taxon>
        <taxon>Saccharothrix</taxon>
    </lineage>
</organism>
<dbReference type="SMART" id="SM00382">
    <property type="entry name" value="AAA"/>
    <property type="match status" value="1"/>
</dbReference>
<dbReference type="PANTHER" id="PTHR42711:SF19">
    <property type="entry name" value="DOXORUBICIN RESISTANCE ATP-BINDING PROTEIN DRRA"/>
    <property type="match status" value="1"/>
</dbReference>
<keyword evidence="8" id="KW-1185">Reference proteome</keyword>
<dbReference type="RefSeq" id="WP_380639918.1">
    <property type="nucleotide sequence ID" value="NZ_JBHSQO010000037.1"/>
</dbReference>
<keyword evidence="5" id="KW-0046">Antibiotic resistance</keyword>
<dbReference type="Proteomes" id="UP001596220">
    <property type="component" value="Unassembled WGS sequence"/>
</dbReference>
<sequence length="239" mass="25085">MRATVSEERLLPGVGSTGTPLLRLDGVRKQFGDEVVLDRVDLEVRGGALVGVVGGPGAGKTTLTSIAAGLLPPDDGVLWLFGEDLWDGSGLIRTGVALVPADDGAVLDRRPCRDVLVGAGMGHGLPRSVAERRATLLLAVCELTDVADLPVHGCTTGQRLLLRLATALLGERRLLVLDDPFTGVDAWAFGVVRAVLREFTAAGGGVLCAVRSPERVAPWCDRVVEPFRGSGCAFDSNTR</sequence>
<evidence type="ECO:0000256" key="3">
    <source>
        <dbReference type="ARBA" id="ARBA00022741"/>
    </source>
</evidence>
<protein>
    <submittedName>
        <fullName evidence="7">ATP-binding cassette domain-containing protein</fullName>
    </submittedName>
</protein>
<name>A0ABW1PBZ6_9PSEU</name>
<dbReference type="SUPFAM" id="SSF52540">
    <property type="entry name" value="P-loop containing nucleoside triphosphate hydrolases"/>
    <property type="match status" value="1"/>
</dbReference>
<dbReference type="Gene3D" id="3.40.50.300">
    <property type="entry name" value="P-loop containing nucleotide triphosphate hydrolases"/>
    <property type="match status" value="1"/>
</dbReference>
<dbReference type="InterPro" id="IPR003593">
    <property type="entry name" value="AAA+_ATPase"/>
</dbReference>
<evidence type="ECO:0000256" key="1">
    <source>
        <dbReference type="ARBA" id="ARBA00004202"/>
    </source>
</evidence>
<comment type="subcellular location">
    <subcellularLocation>
        <location evidence="1">Cell membrane</location>
        <topology evidence="1">Peripheral membrane protein</topology>
    </subcellularLocation>
</comment>
<comment type="caution">
    <text evidence="7">The sequence shown here is derived from an EMBL/GenBank/DDBJ whole genome shotgun (WGS) entry which is preliminary data.</text>
</comment>
<keyword evidence="3" id="KW-0547">Nucleotide-binding</keyword>
<keyword evidence="2" id="KW-0813">Transport</keyword>
<feature type="domain" description="ABC transporter" evidence="6">
    <location>
        <begin position="22"/>
        <end position="239"/>
    </location>
</feature>
<evidence type="ECO:0000256" key="4">
    <source>
        <dbReference type="ARBA" id="ARBA00022840"/>
    </source>
</evidence>
<evidence type="ECO:0000313" key="8">
    <source>
        <dbReference type="Proteomes" id="UP001596220"/>
    </source>
</evidence>
<accession>A0ABW1PBZ6</accession>
<proteinExistence type="predicted"/>
<keyword evidence="4 7" id="KW-0067">ATP-binding</keyword>
<dbReference type="InterPro" id="IPR027417">
    <property type="entry name" value="P-loop_NTPase"/>
</dbReference>
<dbReference type="InterPro" id="IPR050763">
    <property type="entry name" value="ABC_transporter_ATP-binding"/>
</dbReference>
<dbReference type="PROSITE" id="PS50893">
    <property type="entry name" value="ABC_TRANSPORTER_2"/>
    <property type="match status" value="1"/>
</dbReference>
<evidence type="ECO:0000256" key="5">
    <source>
        <dbReference type="ARBA" id="ARBA00023251"/>
    </source>
</evidence>
<gene>
    <name evidence="7" type="ORF">ACFP3R_27745</name>
</gene>
<dbReference type="EMBL" id="JBHSQO010000037">
    <property type="protein sequence ID" value="MFC6093081.1"/>
    <property type="molecule type" value="Genomic_DNA"/>
</dbReference>
<dbReference type="PANTHER" id="PTHR42711">
    <property type="entry name" value="ABC TRANSPORTER ATP-BINDING PROTEIN"/>
    <property type="match status" value="1"/>
</dbReference>
<evidence type="ECO:0000259" key="6">
    <source>
        <dbReference type="PROSITE" id="PS50893"/>
    </source>
</evidence>
<dbReference type="Pfam" id="PF00005">
    <property type="entry name" value="ABC_tran"/>
    <property type="match status" value="1"/>
</dbReference>
<evidence type="ECO:0000313" key="7">
    <source>
        <dbReference type="EMBL" id="MFC6093081.1"/>
    </source>
</evidence>
<dbReference type="InterPro" id="IPR003439">
    <property type="entry name" value="ABC_transporter-like_ATP-bd"/>
</dbReference>
<evidence type="ECO:0000256" key="2">
    <source>
        <dbReference type="ARBA" id="ARBA00022448"/>
    </source>
</evidence>
<reference evidence="8" key="1">
    <citation type="journal article" date="2019" name="Int. J. Syst. Evol. Microbiol.">
        <title>The Global Catalogue of Microorganisms (GCM) 10K type strain sequencing project: providing services to taxonomists for standard genome sequencing and annotation.</title>
        <authorList>
            <consortium name="The Broad Institute Genomics Platform"/>
            <consortium name="The Broad Institute Genome Sequencing Center for Infectious Disease"/>
            <person name="Wu L."/>
            <person name="Ma J."/>
        </authorList>
    </citation>
    <scope>NUCLEOTIDE SEQUENCE [LARGE SCALE GENOMIC DNA]</scope>
    <source>
        <strain evidence="8">CGMCC 4.7246</strain>
    </source>
</reference>